<feature type="domain" description="Alpha-2-macroglobulin" evidence="4">
    <location>
        <begin position="1298"/>
        <end position="1388"/>
    </location>
</feature>
<dbReference type="InterPro" id="IPR002890">
    <property type="entry name" value="MG2"/>
</dbReference>
<comment type="similarity">
    <text evidence="1">Belongs to the protease inhibitor I39 (alpha-2-macroglobulin) family. Bacterial alpha-2-macroglobulin subfamily.</text>
</comment>
<dbReference type="Proteomes" id="UP000223749">
    <property type="component" value="Chromosome"/>
</dbReference>
<dbReference type="InterPro" id="IPR001599">
    <property type="entry name" value="Macroglobln_a2"/>
</dbReference>
<evidence type="ECO:0000256" key="3">
    <source>
        <dbReference type="SAM" id="SignalP"/>
    </source>
</evidence>
<dbReference type="InterPro" id="IPR037066">
    <property type="entry name" value="Plug_dom_sf"/>
</dbReference>
<dbReference type="InterPro" id="IPR041246">
    <property type="entry name" value="Bact_MG10"/>
</dbReference>
<dbReference type="InterPro" id="IPR008930">
    <property type="entry name" value="Terpenoid_cyclase/PrenylTrfase"/>
</dbReference>
<dbReference type="SMART" id="SM01360">
    <property type="entry name" value="A2M"/>
    <property type="match status" value="1"/>
</dbReference>
<keyword evidence="6" id="KW-1185">Reference proteome</keyword>
<gene>
    <name evidence="5" type="ORF">CPT03_06105</name>
</gene>
<evidence type="ECO:0000313" key="6">
    <source>
        <dbReference type="Proteomes" id="UP000223749"/>
    </source>
</evidence>
<organism evidence="5 6">
    <name type="scientific">Pedobacter ginsengisoli</name>
    <dbReference type="NCBI Taxonomy" id="363852"/>
    <lineage>
        <taxon>Bacteria</taxon>
        <taxon>Pseudomonadati</taxon>
        <taxon>Bacteroidota</taxon>
        <taxon>Sphingobacteriia</taxon>
        <taxon>Sphingobacteriales</taxon>
        <taxon>Sphingobacteriaceae</taxon>
        <taxon>Pedobacter</taxon>
    </lineage>
</organism>
<dbReference type="Gene3D" id="1.50.10.20">
    <property type="match status" value="1"/>
</dbReference>
<evidence type="ECO:0000256" key="2">
    <source>
        <dbReference type="SAM" id="Coils"/>
    </source>
</evidence>
<dbReference type="Pfam" id="PF01835">
    <property type="entry name" value="MG2"/>
    <property type="match status" value="1"/>
</dbReference>
<dbReference type="PANTHER" id="PTHR40094:SF1">
    <property type="entry name" value="UBIQUITIN DOMAIN-CONTAINING PROTEIN"/>
    <property type="match status" value="1"/>
</dbReference>
<dbReference type="Pfam" id="PF00207">
    <property type="entry name" value="A2M"/>
    <property type="match status" value="1"/>
</dbReference>
<dbReference type="EMBL" id="CP024091">
    <property type="protein sequence ID" value="ATP56061.1"/>
    <property type="molecule type" value="Genomic_DNA"/>
</dbReference>
<dbReference type="OrthoDB" id="9767116at2"/>
<dbReference type="Pfam" id="PF17973">
    <property type="entry name" value="bMG10"/>
    <property type="match status" value="1"/>
</dbReference>
<evidence type="ECO:0000313" key="5">
    <source>
        <dbReference type="EMBL" id="ATP56061.1"/>
    </source>
</evidence>
<keyword evidence="2" id="KW-0175">Coiled coil</keyword>
<protein>
    <recommendedName>
        <fullName evidence="4">Alpha-2-macroglobulin domain-containing protein</fullName>
    </recommendedName>
</protein>
<feature type="signal peptide" evidence="3">
    <location>
        <begin position="1"/>
        <end position="20"/>
    </location>
</feature>
<dbReference type="Gene3D" id="2.60.40.1930">
    <property type="match status" value="1"/>
</dbReference>
<sequence length="2037" mass="231586">MRLILACTLFTFFNTSIAFAQTNPTDSVWTKIETSIKTKNQLEETLNTVNKKKEESIRTGNNIDLARCWYYTMLIKDLKTEDSLYFRNSAFIDSLLFDKKSSPLLKTTMHLIQARRIFLFERRYLKFRPSTFETKNLQANYGAMNVPQRDSLVKYHFKEAFRLSSSAIPSKNTDMSWLSSNAEKLLFKADLPDIALAERIGFEAGKPNTLKLSDQDIHTLITSEPKSFQSALQSSLDTAKIHSNLMDIYALWMRKHNSKPEELQYIQMLAKYYLYSRMPNLLSNSWTAYLQKNLSSPFNSIKATAAFYLFQQQYYNGIKYGQKFDIQYKGKLKQAVQLYEQHQNVLNEVPLYKKTLENLLKKIKNPEIRIQVTNLQMTTTPILLTVKYRSVQKIHYRIVKIGVKEEISSLKRERMEVLLNRPAIRDSSFLLPAGADDFDKHALYLKLDSLPLGRYNLVFSPTKIKDTANLSQMEYIQFQISDIAVVNTRDQFILLNRKTGFPMSGVKATELLPTHTTEQISSNAKGFIPIKSRPDSKEFMFISGKDTLIHNFNKTKDRLPREIYNTEDYDDLEEFYDNQARLQIYTDRGIYRPGQRLQYKIVMLSRDPSTGENIIFSKANKYFKNWLAQNKPILKLKDPNYRTVDSVKLIPDNYGSFSGSFLIPKNGMTGRWFIGGDVIDGDNGDFKVEEYKRPTMEITMEKPADAPLPGEPFEVKIKVKSLSGADLNHVKIAYQVIRESNYFGNNIYINPIVTDTLGYTDEKGMLVIKVIDVNLPKKNLNNPDKELVISYRLSATATEATGESTSQENTFYTSSWPINIQIPAANQYDRKNLPKLNITAKTENSKFKVKEVHISIFQNIVVPDTTRSETIDQWLYTKDQLKAWFPNEESLQKTRLEKKLVLEKTIPIDSTVQFQLDKTLLKAGEYEFIATSSHSGELSGLYSFRFDVFDTEQRENPGYADDFNYLSLNTAKPGDKLDYQTATIDSAYVIYGLTYYVRQKQSIVVKTTYHTQYQAKGMQVYSFTVPKDALESVVITKAYVLNNKLYRDDQNIYLVPPPSAKPEIIIEKYRKVLAPGTKETFMVSVKTDKQNIAAQIMTGMYDAALDKLAAHQWIIPGNRYFSGHLRDGWSRRINDVNHNYYPWTPNKGFNNQNEFIDEYEADAMLQQLSGRVAGLPITPMSDLDFEEKLLQGKVAGLNIADVPRYVTTGSTIVVKGINSLVENAQPLIILDGVPYAGSLKDFDAASATDAMVLKGADATAIYGSKAANGLLIISTKGKIVLPASPEPHPMVRKDFNETAFFYPKLYADKNGLYTFSFTMPQTATAWNWKLLAHTKSGLFAYAERKLNTRLDLMVQPNMPRLLYQGDEIVLKSRISNLDSAAMDVKFSCKIEDAVSGEDLTAKILKEPALKVIKVAGKITETAGFAFKVPEDQLNPLTIITNVSGGSLADAEEHTLPILPKKVFMRKQVPLVFSRKDTLVQAPKLPDDADLYGLSLYVDSKPQAALINSLPFLANYSFNCSEQVFNKLYARITANQLMRTQPELSKSFKIGAQQVSDTTERKLPDELTEAAMPWLNLANQTTKQQKQLYQVLDTISNKSIISSHLEKLYAMQDFYGALPWFEGGKSNIWISNYVLRGFGKLNQQGWESNDYQKHSNFIRRLISYIDSSYITNNTYDNLFCTYSRSFWKKQYPLSPAVIKKINATLELAEKDINKRRLYDQALWIIVSLKYSTPDNQIYKKALAQLSNIQQRAINDERNGMRWKEISDGDDLSHSKEETIAMLYEAFTEAGQNTRVADGLSKWMLSAKQDYSWRTTTGTAAAIDMLKESAMIKASFVSDSVSAHIAGKQMSSSNGLLAGQRNQFISLNKVSPVTLSANNAVSGGITWHYFSTEAPADEANNKVKLKKTLFSYDKQKNTWTPLSDKPILKLGERIKIVLTIETAVNLRFVQLEDKRAGVFEPVDANSGQQYQDRMQYYRSVRDTGQQLFMDFLPSGRSDVSYEVTVTQEGTFENGAAMLQCLYNPGVTAYSNAITVISKP</sequence>
<accession>A0A2D1U378</accession>
<dbReference type="KEGG" id="pgs:CPT03_06105"/>
<feature type="coiled-coil region" evidence="2">
    <location>
        <begin position="32"/>
        <end position="59"/>
    </location>
</feature>
<dbReference type="GO" id="GO:0004866">
    <property type="term" value="F:endopeptidase inhibitor activity"/>
    <property type="evidence" value="ECO:0007669"/>
    <property type="project" value="InterPro"/>
</dbReference>
<dbReference type="InterPro" id="IPR051802">
    <property type="entry name" value="YfhM-like"/>
</dbReference>
<feature type="chain" id="PRO_5013823791" description="Alpha-2-macroglobulin domain-containing protein" evidence="3">
    <location>
        <begin position="21"/>
        <end position="2037"/>
    </location>
</feature>
<reference evidence="5 6" key="1">
    <citation type="submission" date="2017-10" db="EMBL/GenBank/DDBJ databases">
        <title>Whole genome of Pedobacter ginsengisoli T01R-27 isolated from tomato rhizosphere.</title>
        <authorList>
            <person name="Weon H.-Y."/>
            <person name="Lee S.A."/>
            <person name="Sang M.K."/>
            <person name="Song J."/>
        </authorList>
    </citation>
    <scope>NUCLEOTIDE SEQUENCE [LARGE SCALE GENOMIC DNA]</scope>
    <source>
        <strain evidence="5 6">T01R-27</strain>
    </source>
</reference>
<dbReference type="PANTHER" id="PTHR40094">
    <property type="entry name" value="ALPHA-2-MACROGLOBULIN HOMOLOG"/>
    <property type="match status" value="1"/>
</dbReference>
<dbReference type="Gene3D" id="2.170.130.10">
    <property type="entry name" value="TonB-dependent receptor, plug domain"/>
    <property type="match status" value="1"/>
</dbReference>
<evidence type="ECO:0000259" key="4">
    <source>
        <dbReference type="SMART" id="SM01360"/>
    </source>
</evidence>
<evidence type="ECO:0000256" key="1">
    <source>
        <dbReference type="ARBA" id="ARBA00010556"/>
    </source>
</evidence>
<name>A0A2D1U378_9SPHI</name>
<keyword evidence="3" id="KW-0732">Signal</keyword>
<dbReference type="SUPFAM" id="SSF56935">
    <property type="entry name" value="Porins"/>
    <property type="match status" value="1"/>
</dbReference>
<dbReference type="SUPFAM" id="SSF48239">
    <property type="entry name" value="Terpenoid cyclases/Protein prenyltransferases"/>
    <property type="match status" value="1"/>
</dbReference>
<proteinExistence type="inferred from homology"/>